<dbReference type="GO" id="GO:1990423">
    <property type="term" value="C:RZZ complex"/>
    <property type="evidence" value="ECO:0007669"/>
    <property type="project" value="UniProtKB-UniRule"/>
</dbReference>
<dbReference type="OrthoDB" id="5556307at2759"/>
<dbReference type="InterPro" id="IPR018630">
    <property type="entry name" value="Zwilch"/>
</dbReference>
<dbReference type="Gene3D" id="1.10.287.1880">
    <property type="match status" value="1"/>
</dbReference>
<keyword evidence="4 9" id="KW-0132">Cell division</keyword>
<protein>
    <recommendedName>
        <fullName evidence="9">Protein zwilch</fullName>
    </recommendedName>
</protein>
<accession>A0A812EJ17</accession>
<dbReference type="GO" id="GO:0051301">
    <property type="term" value="P:cell division"/>
    <property type="evidence" value="ECO:0007669"/>
    <property type="project" value="UniProtKB-UniRule"/>
</dbReference>
<evidence type="ECO:0000256" key="8">
    <source>
        <dbReference type="ARBA" id="ARBA00023328"/>
    </source>
</evidence>
<keyword evidence="6 9" id="KW-0995">Kinetochore</keyword>
<name>A0A812EJ17_ACAPH</name>
<dbReference type="GO" id="GO:0034501">
    <property type="term" value="P:protein localization to kinetochore"/>
    <property type="evidence" value="ECO:0007669"/>
    <property type="project" value="UniProtKB-UniRule"/>
</dbReference>
<keyword evidence="11" id="KW-1185">Reference proteome</keyword>
<gene>
    <name evidence="10" type="ORF">SPHA_74108</name>
</gene>
<evidence type="ECO:0000256" key="5">
    <source>
        <dbReference type="ARBA" id="ARBA00022776"/>
    </source>
</evidence>
<evidence type="ECO:0000256" key="7">
    <source>
        <dbReference type="ARBA" id="ARBA00023306"/>
    </source>
</evidence>
<dbReference type="PANTHER" id="PTHR15995">
    <property type="entry name" value="PROTEIN ZWILCH HOMOLOG"/>
    <property type="match status" value="1"/>
</dbReference>
<evidence type="ECO:0000256" key="6">
    <source>
        <dbReference type="ARBA" id="ARBA00022838"/>
    </source>
</evidence>
<evidence type="ECO:0000256" key="1">
    <source>
        <dbReference type="ARBA" id="ARBA00004629"/>
    </source>
</evidence>
<dbReference type="GO" id="GO:0007094">
    <property type="term" value="P:mitotic spindle assembly checkpoint signaling"/>
    <property type="evidence" value="ECO:0007669"/>
    <property type="project" value="UniProtKB-UniRule"/>
</dbReference>
<dbReference type="Gene3D" id="1.20.58.730">
    <property type="match status" value="1"/>
</dbReference>
<reference evidence="10" key="1">
    <citation type="submission" date="2021-01" db="EMBL/GenBank/DDBJ databases">
        <authorList>
            <person name="Li R."/>
            <person name="Bekaert M."/>
        </authorList>
    </citation>
    <scope>NUCLEOTIDE SEQUENCE</scope>
    <source>
        <strain evidence="10">Farmed</strain>
    </source>
</reference>
<dbReference type="Proteomes" id="UP000597762">
    <property type="component" value="Unassembled WGS sequence"/>
</dbReference>
<evidence type="ECO:0000256" key="3">
    <source>
        <dbReference type="ARBA" id="ARBA00022454"/>
    </source>
</evidence>
<comment type="function">
    <text evidence="9">Essential component of the mitotic checkpoint, which prevents cells from prematurely exiting mitosis. Required for the assembly of the dynein-dynactin and MAD1-MAD2 complexes onto kinetochores. Its function related to the spindle assembly machinery is proposed to depend on its association in the mitotic RZZ complex.</text>
</comment>
<comment type="similarity">
    <text evidence="2 9">Belongs to the ZWILCH family.</text>
</comment>
<evidence type="ECO:0000313" key="11">
    <source>
        <dbReference type="Proteomes" id="UP000597762"/>
    </source>
</evidence>
<dbReference type="PANTHER" id="PTHR15995:SF1">
    <property type="entry name" value="PROTEIN ZWILCH HOMOLOG"/>
    <property type="match status" value="1"/>
</dbReference>
<comment type="subunit">
    <text evidence="9">Component of the RZZ complex.</text>
</comment>
<evidence type="ECO:0000256" key="2">
    <source>
        <dbReference type="ARBA" id="ARBA00009062"/>
    </source>
</evidence>
<keyword evidence="5 9" id="KW-0498">Mitosis</keyword>
<keyword evidence="3 9" id="KW-0158">Chromosome</keyword>
<keyword evidence="7 9" id="KW-0131">Cell cycle</keyword>
<dbReference type="Pfam" id="PF09817">
    <property type="entry name" value="Zwilch"/>
    <property type="match status" value="1"/>
</dbReference>
<dbReference type="EMBL" id="CAHIKZ030005407">
    <property type="protein sequence ID" value="CAE1324268.1"/>
    <property type="molecule type" value="Genomic_DNA"/>
</dbReference>
<comment type="subcellular location">
    <subcellularLocation>
        <location evidence="1 9">Chromosome</location>
        <location evidence="1 9">Centromere</location>
        <location evidence="1 9">Kinetochore</location>
    </subcellularLocation>
</comment>
<sequence length="491" mass="56749">MNVYADLSGIDSANLNSPVFVKKDKTAFIPVRLSYAYRLLSAYSSLMLSSDLVKDKEQMPLLLYCTGEDFYRTVYVYINPITVESKTVLKYVRISVEEAKDVPTITATRLPDLRQLSTLAEYKVYDGSRSYNNAVVERPSRIILEAEWGKSFTFLEKPAPNSKVSVKAKIIPGDRNSPTYPKFQELCVLKGFFEGLGKGEVRWSAKERDDNVVMENLKILFEQLKLGDEYINDDIEKNRDENDIPQNTLVINRKDQDFTDKLWNVLIGCTSYSELIDCLDFMLLELRSKNLQPLVHKTNKTRIAEIVRNSYTNEFCFPEMEGLLPLKLLIEIGIEKLRNDYVSILMANELTTADQLLYYTDRTCTLLEKMERLEKLHSVYELVIMLNFYLKISESTLSFAARMALSHFQKQLLDDNHTFILPVSPASVANFLKSSQPYLWKISLDDPKDQTKCAVYAFFETLPFDHIVMKEDYPEDLSYYLVKLQEHSMML</sequence>
<organism evidence="10 11">
    <name type="scientific">Acanthosepion pharaonis</name>
    <name type="common">Pharaoh cuttlefish</name>
    <name type="synonym">Sepia pharaonis</name>
    <dbReference type="NCBI Taxonomy" id="158019"/>
    <lineage>
        <taxon>Eukaryota</taxon>
        <taxon>Metazoa</taxon>
        <taxon>Spiralia</taxon>
        <taxon>Lophotrochozoa</taxon>
        <taxon>Mollusca</taxon>
        <taxon>Cephalopoda</taxon>
        <taxon>Coleoidea</taxon>
        <taxon>Decapodiformes</taxon>
        <taxon>Sepiida</taxon>
        <taxon>Sepiina</taxon>
        <taxon>Sepiidae</taxon>
        <taxon>Acanthosepion</taxon>
    </lineage>
</organism>
<keyword evidence="8 9" id="KW-0137">Centromere</keyword>
<evidence type="ECO:0000256" key="4">
    <source>
        <dbReference type="ARBA" id="ARBA00022618"/>
    </source>
</evidence>
<comment type="caution">
    <text evidence="10">The sequence shown here is derived from an EMBL/GenBank/DDBJ whole genome shotgun (WGS) entry which is preliminary data.</text>
</comment>
<evidence type="ECO:0000256" key="9">
    <source>
        <dbReference type="RuleBase" id="RU369076"/>
    </source>
</evidence>
<dbReference type="AlphaFoldDB" id="A0A812EJ17"/>
<evidence type="ECO:0000313" key="10">
    <source>
        <dbReference type="EMBL" id="CAE1324268.1"/>
    </source>
</evidence>
<proteinExistence type="inferred from homology"/>